<dbReference type="GO" id="GO:0003779">
    <property type="term" value="F:actin binding"/>
    <property type="evidence" value="ECO:0007669"/>
    <property type="project" value="InterPro"/>
</dbReference>
<dbReference type="OMA" id="ESKNEYM"/>
<dbReference type="PANTHER" id="PTHR47357:SF4">
    <property type="entry name" value="MYOSIN HEAVY CHAIN-LIKE PROTEIN"/>
    <property type="match status" value="1"/>
</dbReference>
<sequence>MFKHRLGGFSKSFRSQIDPEKSEALRRTKTDMETDLSRIAKLIKNEDGTSKKEKEKELGWLVEDFYTQYQSLYSLYGRLTGEYVKSGHRMSSVSSSSSSESEYFSSEEADANSDINDSNQKPFPRETERSLELLLKTQASNEFEEQFKRNPELQVESQAREDKQNAYLQRRVLQLELFLKESKGTVSVLQAKLKTNEDHAASKISELMARIHKLEQEAKSLRTQKGKKKEKVRRKKKDFDDQINAMQQMLDSLSNRNKELEEQLERTRAEVSQLCSARVEILEEDLAEEKEGFLARIKDLELEVESRYRKQRELEDRNNELERAVAEIGAEHKRAEIGSKNMKLCQQLSERKMERTIQMLNHRIHEAEQLKNENKESHKRAEQRYEEEKRILRERIARYEEELRVRASTASAPIEVDIKGLELGAEALDLAAGKLEEHRERVAKMVGEVEFAKDWIRQRNGEVKEVKEKVEGLKVLLSEKEEKELKLKEMLWKLEAMVSKEGGEKLNLMKSVRQLERKVEKLERVVKEKDGELVGLGEKKREAIRQLCLLVEFHRNRYLYLKDCQRERRFGSRKPFSIFL</sequence>
<dbReference type="EMBL" id="CM002289">
    <property type="protein sequence ID" value="ESW30558.1"/>
    <property type="molecule type" value="Genomic_DNA"/>
</dbReference>
<evidence type="ECO:0000313" key="5">
    <source>
        <dbReference type="EMBL" id="ESW30558.1"/>
    </source>
</evidence>
<feature type="compositionally biased region" description="Basic and acidic residues" evidence="3">
    <location>
        <begin position="17"/>
        <end position="31"/>
    </location>
</feature>
<organism evidence="5 6">
    <name type="scientific">Phaseolus vulgaris</name>
    <name type="common">Kidney bean</name>
    <name type="synonym">French bean</name>
    <dbReference type="NCBI Taxonomy" id="3885"/>
    <lineage>
        <taxon>Eukaryota</taxon>
        <taxon>Viridiplantae</taxon>
        <taxon>Streptophyta</taxon>
        <taxon>Embryophyta</taxon>
        <taxon>Tracheophyta</taxon>
        <taxon>Spermatophyta</taxon>
        <taxon>Magnoliopsida</taxon>
        <taxon>eudicotyledons</taxon>
        <taxon>Gunneridae</taxon>
        <taxon>Pentapetalae</taxon>
        <taxon>rosids</taxon>
        <taxon>fabids</taxon>
        <taxon>Fabales</taxon>
        <taxon>Fabaceae</taxon>
        <taxon>Papilionoideae</taxon>
        <taxon>50 kb inversion clade</taxon>
        <taxon>NPAAA clade</taxon>
        <taxon>indigoferoid/millettioid clade</taxon>
        <taxon>Phaseoleae</taxon>
        <taxon>Phaseolus</taxon>
    </lineage>
</organism>
<evidence type="ECO:0000256" key="2">
    <source>
        <dbReference type="SAM" id="Coils"/>
    </source>
</evidence>
<keyword evidence="6" id="KW-1185">Reference proteome</keyword>
<evidence type="ECO:0000313" key="6">
    <source>
        <dbReference type="Proteomes" id="UP000000226"/>
    </source>
</evidence>
<feature type="coiled-coil region" evidence="2">
    <location>
        <begin position="197"/>
        <end position="402"/>
    </location>
</feature>
<dbReference type="GO" id="GO:0005856">
    <property type="term" value="C:cytoskeleton"/>
    <property type="evidence" value="ECO:0007669"/>
    <property type="project" value="TreeGrafter"/>
</dbReference>
<dbReference type="InterPro" id="IPR011684">
    <property type="entry name" value="NAB"/>
</dbReference>
<dbReference type="Gramene" id="ESW30558">
    <property type="protein sequence ID" value="ESW30558"/>
    <property type="gene ID" value="PHAVU_002G163000g"/>
</dbReference>
<feature type="region of interest" description="Disordered" evidence="3">
    <location>
        <begin position="89"/>
        <end position="126"/>
    </location>
</feature>
<dbReference type="AlphaFoldDB" id="V7CMH1"/>
<evidence type="ECO:0000256" key="3">
    <source>
        <dbReference type="SAM" id="MobiDB-lite"/>
    </source>
</evidence>
<feature type="coiled-coil region" evidence="2">
    <location>
        <begin position="463"/>
        <end position="532"/>
    </location>
</feature>
<keyword evidence="1 2" id="KW-0175">Coiled coil</keyword>
<dbReference type="PANTHER" id="PTHR47357">
    <property type="entry name" value="COP1-INTERACTIVE PROTEIN 1"/>
    <property type="match status" value="1"/>
</dbReference>
<evidence type="ECO:0000259" key="4">
    <source>
        <dbReference type="PROSITE" id="PS51774"/>
    </source>
</evidence>
<proteinExistence type="predicted"/>
<dbReference type="Proteomes" id="UP000000226">
    <property type="component" value="Chromosome 2"/>
</dbReference>
<reference evidence="6" key="1">
    <citation type="journal article" date="2014" name="Nat. Genet.">
        <title>A reference genome for common bean and genome-wide analysis of dual domestications.</title>
        <authorList>
            <person name="Schmutz J."/>
            <person name="McClean P.E."/>
            <person name="Mamidi S."/>
            <person name="Wu G.A."/>
            <person name="Cannon S.B."/>
            <person name="Grimwood J."/>
            <person name="Jenkins J."/>
            <person name="Shu S."/>
            <person name="Song Q."/>
            <person name="Chavarro C."/>
            <person name="Torres-Torres M."/>
            <person name="Geffroy V."/>
            <person name="Moghaddam S.M."/>
            <person name="Gao D."/>
            <person name="Abernathy B."/>
            <person name="Barry K."/>
            <person name="Blair M."/>
            <person name="Brick M.A."/>
            <person name="Chovatia M."/>
            <person name="Gepts P."/>
            <person name="Goodstein D.M."/>
            <person name="Gonzales M."/>
            <person name="Hellsten U."/>
            <person name="Hyten D.L."/>
            <person name="Jia G."/>
            <person name="Kelly J.D."/>
            <person name="Kudrna D."/>
            <person name="Lee R."/>
            <person name="Richard M.M."/>
            <person name="Miklas P.N."/>
            <person name="Osorno J.M."/>
            <person name="Rodrigues J."/>
            <person name="Thareau V."/>
            <person name="Urrea C.A."/>
            <person name="Wang M."/>
            <person name="Yu Y."/>
            <person name="Zhang M."/>
            <person name="Wing R.A."/>
            <person name="Cregan P.B."/>
            <person name="Rokhsar D.S."/>
            <person name="Jackson S.A."/>
        </authorList>
    </citation>
    <scope>NUCLEOTIDE SEQUENCE [LARGE SCALE GENOMIC DNA]</scope>
    <source>
        <strain evidence="6">cv. G19833</strain>
    </source>
</reference>
<name>V7CMH1_PHAVU</name>
<dbReference type="Pfam" id="PF07765">
    <property type="entry name" value="KIP1"/>
    <property type="match status" value="1"/>
</dbReference>
<dbReference type="GO" id="GO:0005200">
    <property type="term" value="F:structural constituent of cytoskeleton"/>
    <property type="evidence" value="ECO:0007669"/>
    <property type="project" value="TreeGrafter"/>
</dbReference>
<dbReference type="OrthoDB" id="10255522at2759"/>
<feature type="domain" description="NAB" evidence="4">
    <location>
        <begin position="9"/>
        <end position="83"/>
    </location>
</feature>
<accession>V7CMH1</accession>
<protein>
    <recommendedName>
        <fullName evidence="4">NAB domain-containing protein</fullName>
    </recommendedName>
</protein>
<dbReference type="SMR" id="V7CMH1"/>
<feature type="region of interest" description="Disordered" evidence="3">
    <location>
        <begin position="1"/>
        <end position="31"/>
    </location>
</feature>
<evidence type="ECO:0000256" key="1">
    <source>
        <dbReference type="ARBA" id="ARBA00023054"/>
    </source>
</evidence>
<feature type="compositionally biased region" description="Low complexity" evidence="3">
    <location>
        <begin position="91"/>
        <end position="104"/>
    </location>
</feature>
<dbReference type="eggNOG" id="ENOG502QRRG">
    <property type="taxonomic scope" value="Eukaryota"/>
</dbReference>
<gene>
    <name evidence="5" type="ORF">PHAVU_002G163000g</name>
</gene>
<dbReference type="PROSITE" id="PS51774">
    <property type="entry name" value="NAB"/>
    <property type="match status" value="1"/>
</dbReference>